<dbReference type="RefSeq" id="WP_119482469.1">
    <property type="nucleotide sequence ID" value="NZ_QXTG01000002.1"/>
</dbReference>
<evidence type="ECO:0000313" key="2">
    <source>
        <dbReference type="Proteomes" id="UP000265742"/>
    </source>
</evidence>
<organism evidence="1 2">
    <name type="scientific">Amnibacterium setariae</name>
    <dbReference type="NCBI Taxonomy" id="2306585"/>
    <lineage>
        <taxon>Bacteria</taxon>
        <taxon>Bacillati</taxon>
        <taxon>Actinomycetota</taxon>
        <taxon>Actinomycetes</taxon>
        <taxon>Micrococcales</taxon>
        <taxon>Microbacteriaceae</taxon>
        <taxon>Amnibacterium</taxon>
    </lineage>
</organism>
<gene>
    <name evidence="1" type="ORF">D1781_11810</name>
</gene>
<accession>A0A3A1TWH7</accession>
<reference evidence="2" key="1">
    <citation type="submission" date="2018-09" db="EMBL/GenBank/DDBJ databases">
        <authorList>
            <person name="Kim I."/>
        </authorList>
    </citation>
    <scope>NUCLEOTIDE SEQUENCE [LARGE SCALE GENOMIC DNA]</scope>
    <source>
        <strain evidence="2">DD4a</strain>
    </source>
</reference>
<proteinExistence type="predicted"/>
<keyword evidence="2" id="KW-1185">Reference proteome</keyword>
<dbReference type="AlphaFoldDB" id="A0A3A1TWH7"/>
<protein>
    <submittedName>
        <fullName evidence="1">Uncharacterized protein</fullName>
    </submittedName>
</protein>
<evidence type="ECO:0000313" key="1">
    <source>
        <dbReference type="EMBL" id="RIX28159.1"/>
    </source>
</evidence>
<name>A0A3A1TWH7_9MICO</name>
<comment type="caution">
    <text evidence="1">The sequence shown here is derived from an EMBL/GenBank/DDBJ whole genome shotgun (WGS) entry which is preliminary data.</text>
</comment>
<dbReference type="EMBL" id="QXTG01000002">
    <property type="protein sequence ID" value="RIX28159.1"/>
    <property type="molecule type" value="Genomic_DNA"/>
</dbReference>
<sequence length="110" mass="11749">MPIPEAGRAAGHVLLDVASAWDADASDEQNFETANLAVERLLELDAVRVDVEIAESEDEADDEISVSVDVSDLIGPSALLLHRALELLAERGLDRADAIAQLREGVDSTD</sequence>
<dbReference type="Proteomes" id="UP000265742">
    <property type="component" value="Unassembled WGS sequence"/>
</dbReference>